<dbReference type="Proteomes" id="UP000266313">
    <property type="component" value="Chromosome"/>
</dbReference>
<dbReference type="AlphaFoldDB" id="A0A250KN47"/>
<accession>A0A250KN47</accession>
<keyword evidence="3" id="KW-1185">Reference proteome</keyword>
<dbReference type="Gene3D" id="2.180.10.10">
    <property type="entry name" value="RHS repeat-associated core"/>
    <property type="match status" value="1"/>
</dbReference>
<dbReference type="PANTHER" id="PTHR32305:SF15">
    <property type="entry name" value="PROTEIN RHSA-RELATED"/>
    <property type="match status" value="1"/>
</dbReference>
<dbReference type="PRINTS" id="PR00394">
    <property type="entry name" value="RHSPROTEIN"/>
</dbReference>
<reference evidence="2 3" key="1">
    <citation type="submission" date="2016-12" db="EMBL/GenBank/DDBJ databases">
        <title>Genome sequencing of Methylocaldum marinum.</title>
        <authorList>
            <person name="Takeuchi M."/>
            <person name="Kamagata Y."/>
            <person name="Hiraoka S."/>
            <person name="Oshima K."/>
            <person name="Hattori M."/>
            <person name="Iwasaki W."/>
        </authorList>
    </citation>
    <scope>NUCLEOTIDE SEQUENCE [LARGE SCALE GENOMIC DNA]</scope>
    <source>
        <strain evidence="2 3">S8</strain>
    </source>
</reference>
<dbReference type="KEGG" id="mmai:sS8_1056"/>
<name>A0A250KN47_9GAMM</name>
<dbReference type="RefSeq" id="WP_119628699.1">
    <property type="nucleotide sequence ID" value="NZ_AP017928.1"/>
</dbReference>
<dbReference type="OrthoDB" id="9816400at2"/>
<dbReference type="Pfam" id="PF03527">
    <property type="entry name" value="RHS"/>
    <property type="match status" value="1"/>
</dbReference>
<gene>
    <name evidence="2" type="ORF">sS8_1056</name>
</gene>
<evidence type="ECO:0000313" key="2">
    <source>
        <dbReference type="EMBL" id="BBA33018.1"/>
    </source>
</evidence>
<protein>
    <recommendedName>
        <fullName evidence="1">RHS protein conserved region domain-containing protein</fullName>
    </recommendedName>
</protein>
<evidence type="ECO:0000259" key="1">
    <source>
        <dbReference type="Pfam" id="PF03527"/>
    </source>
</evidence>
<feature type="domain" description="RHS protein conserved region" evidence="1">
    <location>
        <begin position="167"/>
        <end position="200"/>
    </location>
</feature>
<dbReference type="InterPro" id="IPR050708">
    <property type="entry name" value="T6SS_VgrG/RHS"/>
</dbReference>
<proteinExistence type="predicted"/>
<dbReference type="InterPro" id="IPR001826">
    <property type="entry name" value="RHS"/>
</dbReference>
<dbReference type="InterPro" id="IPR022385">
    <property type="entry name" value="Rhs_assc_core"/>
</dbReference>
<dbReference type="PANTHER" id="PTHR32305">
    <property type="match status" value="1"/>
</dbReference>
<sequence>MIPYDPHGQVKRYLNDPAGDRLRTRIVEHKIAQVEAANGQSEWFREGEYEGVFYRFDRVGNLIERHDRRGALHLRWDANQRLIESRLDNIITRYRYDPLGRRIEKRTGDTVTTFAWDGDALVGDWIEDPTDPVVPAKGMAREWVYYPETFEPLALLGGRSGPNTLLHYHNDPNGCPIQLTDSKGEVLWAASYTAWGQIARLHVGYVDNPIRLQGQYEDGETGLYYNRNRYFSSEAGIYIIQDPLGLLAGPNLYRISPNVFRWIDPLGLACRFKMRWWV</sequence>
<dbReference type="InterPro" id="IPR006530">
    <property type="entry name" value="YD"/>
</dbReference>
<organism evidence="2 3">
    <name type="scientific">Methylocaldum marinum</name>
    <dbReference type="NCBI Taxonomy" id="1432792"/>
    <lineage>
        <taxon>Bacteria</taxon>
        <taxon>Pseudomonadati</taxon>
        <taxon>Pseudomonadota</taxon>
        <taxon>Gammaproteobacteria</taxon>
        <taxon>Methylococcales</taxon>
        <taxon>Methylococcaceae</taxon>
        <taxon>Methylocaldum</taxon>
    </lineage>
</organism>
<dbReference type="NCBIfam" id="TIGR01643">
    <property type="entry name" value="YD_repeat_2x"/>
    <property type="match status" value="1"/>
</dbReference>
<dbReference type="EMBL" id="AP017928">
    <property type="protein sequence ID" value="BBA33018.1"/>
    <property type="molecule type" value="Genomic_DNA"/>
</dbReference>
<evidence type="ECO:0000313" key="3">
    <source>
        <dbReference type="Proteomes" id="UP000266313"/>
    </source>
</evidence>
<dbReference type="NCBIfam" id="TIGR03696">
    <property type="entry name" value="Rhs_assc_core"/>
    <property type="match status" value="1"/>
</dbReference>